<evidence type="ECO:0000313" key="2">
    <source>
        <dbReference type="EMBL" id="KAJ1719140.1"/>
    </source>
</evidence>
<evidence type="ECO:0000313" key="3">
    <source>
        <dbReference type="Proteomes" id="UP001149813"/>
    </source>
</evidence>
<keyword evidence="3" id="KW-1185">Reference proteome</keyword>
<feature type="region of interest" description="Disordered" evidence="1">
    <location>
        <begin position="146"/>
        <end position="165"/>
    </location>
</feature>
<protein>
    <submittedName>
        <fullName evidence="2">Uncharacterized protein</fullName>
    </submittedName>
</protein>
<dbReference type="OrthoDB" id="2162799at2759"/>
<gene>
    <name evidence="2" type="ORF">LPJ53_006040</name>
</gene>
<proteinExistence type="predicted"/>
<feature type="region of interest" description="Disordered" evidence="1">
    <location>
        <begin position="201"/>
        <end position="248"/>
    </location>
</feature>
<name>A0A9W8CMH6_9FUNG</name>
<feature type="compositionally biased region" description="Polar residues" evidence="1">
    <location>
        <begin position="216"/>
        <end position="225"/>
    </location>
</feature>
<dbReference type="Proteomes" id="UP001149813">
    <property type="component" value="Unassembled WGS sequence"/>
</dbReference>
<dbReference type="AlphaFoldDB" id="A0A9W8CMH6"/>
<accession>A0A9W8CMH6</accession>
<reference evidence="2" key="1">
    <citation type="submission" date="2022-07" db="EMBL/GenBank/DDBJ databases">
        <title>Phylogenomic reconstructions and comparative analyses of Kickxellomycotina fungi.</title>
        <authorList>
            <person name="Reynolds N.K."/>
            <person name="Stajich J.E."/>
            <person name="Barry K."/>
            <person name="Grigoriev I.V."/>
            <person name="Crous P."/>
            <person name="Smith M.E."/>
        </authorList>
    </citation>
    <scope>NUCLEOTIDE SEQUENCE</scope>
    <source>
        <strain evidence="2">NBRC 32514</strain>
    </source>
</reference>
<organism evidence="2 3">
    <name type="scientific">Coemansia erecta</name>
    <dbReference type="NCBI Taxonomy" id="147472"/>
    <lineage>
        <taxon>Eukaryota</taxon>
        <taxon>Fungi</taxon>
        <taxon>Fungi incertae sedis</taxon>
        <taxon>Zoopagomycota</taxon>
        <taxon>Kickxellomycotina</taxon>
        <taxon>Kickxellomycetes</taxon>
        <taxon>Kickxellales</taxon>
        <taxon>Kickxellaceae</taxon>
        <taxon>Coemansia</taxon>
    </lineage>
</organism>
<sequence length="680" mass="73334">MDRQVWLEATSAVLETVESAFLGEGTSPIEVLPPNSGGQYSAGSRKHARRGTSDTMSDIEASGSPVKRRRESIDGSYADGEPSKPTAKSRKVSSALSRQFARSLSVSNGSAVEPLEIQTDSDMVDDYGVAESGISSPIPLSAVSSSSSLSSISPWPPTSRTSGMSLSDPATGGINSMSQSTGTANRAFVFPSMNRSLKAREKNNADLGISREASSKRMSWSGMETDSNDGGLAPNLSGHAFGNSSTSSVSGAAERNTFASLMASLPSDCAVTSEESANLAIQQWALNQALVSGEQPVVLRDMLEVRLSRLKGLLPAVLDQIVGEHRRASLLAGDQIREFYRAGCEIADIGEWMERHNFYLLAAFFPSLGQMLTQLHSLIGVARVVEDMYTVLQWTPEFSLSLADLSVEYEELVASKRSLYGDAVSQDGLQWKTMGLPVDPQVFMRVRRWMESTSEICLVRLTRICERKANSASAYEKEDVSTDSLISSSSQIMHSLALCANMCGSGFPSLAPHALFVVSECTLWICNRFKLSPASKGTSAGGYRGRQLVSRAMRQIQACEGILKLLSYLKVMLGSVESSLFDIPLRSDHAVACSAALQNLASSVVEVSWLLAETLAAFRADGQMTKPSGVLLLFADFVLKFTKRIVDFGGSRDTSAPNARLGQQLRRIHICVQSFSVLSQ</sequence>
<feature type="region of interest" description="Disordered" evidence="1">
    <location>
        <begin position="25"/>
        <end position="94"/>
    </location>
</feature>
<comment type="caution">
    <text evidence="2">The sequence shown here is derived from an EMBL/GenBank/DDBJ whole genome shotgun (WGS) entry which is preliminary data.</text>
</comment>
<dbReference type="EMBL" id="JANBOJ010000480">
    <property type="protein sequence ID" value="KAJ1719140.1"/>
    <property type="molecule type" value="Genomic_DNA"/>
</dbReference>
<evidence type="ECO:0000256" key="1">
    <source>
        <dbReference type="SAM" id="MobiDB-lite"/>
    </source>
</evidence>